<dbReference type="AlphaFoldDB" id="A0A2P7RVM0"/>
<sequence length="84" mass="8995">MLDRVFKEVRSSIADGSPDAERVAALLIREFQHGANTEANLMTAFDGDVDLVSRLSRLMGNALYGWEGDGGTVTSISPSKGLIP</sequence>
<evidence type="ECO:0000313" key="1">
    <source>
        <dbReference type="EMBL" id="PSJ54222.1"/>
    </source>
</evidence>
<organism evidence="1 2">
    <name type="scientific">Kumtagia ephedrae</name>
    <dbReference type="NCBI Taxonomy" id="2116701"/>
    <lineage>
        <taxon>Bacteria</taxon>
        <taxon>Pseudomonadati</taxon>
        <taxon>Pseudomonadota</taxon>
        <taxon>Alphaproteobacteria</taxon>
        <taxon>Hyphomicrobiales</taxon>
        <taxon>Phyllobacteriaceae</taxon>
        <taxon>Kumtagia</taxon>
    </lineage>
</organism>
<keyword evidence="2" id="KW-1185">Reference proteome</keyword>
<evidence type="ECO:0000313" key="2">
    <source>
        <dbReference type="Proteomes" id="UP000241229"/>
    </source>
</evidence>
<gene>
    <name evidence="1" type="ORF">C7I84_24855</name>
</gene>
<proteinExistence type="predicted"/>
<name>A0A2P7RVM0_9HYPH</name>
<dbReference type="Proteomes" id="UP000241229">
    <property type="component" value="Unassembled WGS sequence"/>
</dbReference>
<dbReference type="RefSeq" id="WP_106774911.1">
    <property type="nucleotide sequence ID" value="NZ_PXYK01000031.1"/>
</dbReference>
<reference evidence="1 2" key="1">
    <citation type="submission" date="2018-03" db="EMBL/GenBank/DDBJ databases">
        <title>The draft genome of Mesorhizobium sp. 6GN-30.</title>
        <authorList>
            <person name="Liu L."/>
            <person name="Li L."/>
            <person name="Wang T."/>
            <person name="Zhang X."/>
            <person name="Liang L."/>
        </authorList>
    </citation>
    <scope>NUCLEOTIDE SEQUENCE [LARGE SCALE GENOMIC DNA]</scope>
    <source>
        <strain evidence="1 2">6GN30</strain>
    </source>
</reference>
<protein>
    <submittedName>
        <fullName evidence="1">Uncharacterized protein</fullName>
    </submittedName>
</protein>
<comment type="caution">
    <text evidence="1">The sequence shown here is derived from an EMBL/GenBank/DDBJ whole genome shotgun (WGS) entry which is preliminary data.</text>
</comment>
<accession>A0A2P7RVM0</accession>
<dbReference type="EMBL" id="PXYK01000031">
    <property type="protein sequence ID" value="PSJ54222.1"/>
    <property type="molecule type" value="Genomic_DNA"/>
</dbReference>